<dbReference type="AlphaFoldDB" id="A0A4U6X4K7"/>
<sequence length="172" mass="20113">MAASHNPETATPLQSGGLETRPLLNRVPKRLKRQPRAGKRSTNSHDLEQRRHLERRLVKRRDTKQHIRHVSISQVSTDSGYSTLEGEDDVLVTFPSFEHANVGFDEMLRREARLARYPDAREDDLGDWDFGGDDIDEAFLYWDRHESIVEYDTYADRQEIQAIYRDLYPTEE</sequence>
<comment type="caution">
    <text evidence="2">The sequence shown here is derived from an EMBL/GenBank/DDBJ whole genome shotgun (WGS) entry which is preliminary data.</text>
</comment>
<evidence type="ECO:0000313" key="3">
    <source>
        <dbReference type="Proteomes" id="UP000310108"/>
    </source>
</evidence>
<name>A0A4U6X4K7_9PEZI</name>
<dbReference type="OrthoDB" id="4840045at2759"/>
<feature type="compositionally biased region" description="Basic residues" evidence="1">
    <location>
        <begin position="52"/>
        <end position="64"/>
    </location>
</feature>
<proteinExistence type="predicted"/>
<feature type="compositionally biased region" description="Polar residues" evidence="1">
    <location>
        <begin position="1"/>
        <end position="14"/>
    </location>
</feature>
<accession>A0A4U6X4K7</accession>
<feature type="compositionally biased region" description="Basic residues" evidence="1">
    <location>
        <begin position="27"/>
        <end position="39"/>
    </location>
</feature>
<evidence type="ECO:0000256" key="1">
    <source>
        <dbReference type="SAM" id="MobiDB-lite"/>
    </source>
</evidence>
<dbReference type="EMBL" id="PJEX01000467">
    <property type="protein sequence ID" value="TKW49873.1"/>
    <property type="molecule type" value="Genomic_DNA"/>
</dbReference>
<protein>
    <submittedName>
        <fullName evidence="2">Uncharacterized protein</fullName>
    </submittedName>
</protein>
<dbReference type="Proteomes" id="UP000310108">
    <property type="component" value="Unassembled WGS sequence"/>
</dbReference>
<gene>
    <name evidence="2" type="ORF">CTA1_2432</name>
</gene>
<organism evidence="2 3">
    <name type="scientific">Colletotrichum tanaceti</name>
    <dbReference type="NCBI Taxonomy" id="1306861"/>
    <lineage>
        <taxon>Eukaryota</taxon>
        <taxon>Fungi</taxon>
        <taxon>Dikarya</taxon>
        <taxon>Ascomycota</taxon>
        <taxon>Pezizomycotina</taxon>
        <taxon>Sordariomycetes</taxon>
        <taxon>Hypocreomycetidae</taxon>
        <taxon>Glomerellales</taxon>
        <taxon>Glomerellaceae</taxon>
        <taxon>Colletotrichum</taxon>
        <taxon>Colletotrichum destructivum species complex</taxon>
    </lineage>
</organism>
<feature type="region of interest" description="Disordered" evidence="1">
    <location>
        <begin position="1"/>
        <end position="64"/>
    </location>
</feature>
<evidence type="ECO:0000313" key="2">
    <source>
        <dbReference type="EMBL" id="TKW49873.1"/>
    </source>
</evidence>
<reference evidence="2 3" key="1">
    <citation type="journal article" date="2019" name="PLoS ONE">
        <title>Comparative genome analysis indicates high evolutionary potential of pathogenicity genes in Colletotrichum tanaceti.</title>
        <authorList>
            <person name="Lelwala R.V."/>
            <person name="Korhonen P.K."/>
            <person name="Young N.D."/>
            <person name="Scott J.B."/>
            <person name="Ades P.A."/>
            <person name="Gasser R.B."/>
            <person name="Taylor P.W.J."/>
        </authorList>
    </citation>
    <scope>NUCLEOTIDE SEQUENCE [LARGE SCALE GENOMIC DNA]</scope>
    <source>
        <strain evidence="2">BRIP57314</strain>
    </source>
</reference>
<keyword evidence="3" id="KW-1185">Reference proteome</keyword>